<dbReference type="RefSeq" id="WP_200506319.1">
    <property type="nucleotide sequence ID" value="NZ_JAEHFX010000005.1"/>
</dbReference>
<organism evidence="1 2">
    <name type="scientific">Adhaeribacter terrigena</name>
    <dbReference type="NCBI Taxonomy" id="2793070"/>
    <lineage>
        <taxon>Bacteria</taxon>
        <taxon>Pseudomonadati</taxon>
        <taxon>Bacteroidota</taxon>
        <taxon>Cytophagia</taxon>
        <taxon>Cytophagales</taxon>
        <taxon>Hymenobacteraceae</taxon>
        <taxon>Adhaeribacter</taxon>
    </lineage>
</organism>
<accession>A0ABS1C2E0</accession>
<evidence type="ECO:0000313" key="1">
    <source>
        <dbReference type="EMBL" id="MBK0403572.1"/>
    </source>
</evidence>
<keyword evidence="2" id="KW-1185">Reference proteome</keyword>
<name>A0ABS1C2E0_9BACT</name>
<reference evidence="1 2" key="1">
    <citation type="submission" date="2020-12" db="EMBL/GenBank/DDBJ databases">
        <title>Bacterial novel species Adhaeribacter sp. BT258 isolated from soil.</title>
        <authorList>
            <person name="Jung H.-Y."/>
        </authorList>
    </citation>
    <scope>NUCLEOTIDE SEQUENCE [LARGE SCALE GENOMIC DNA]</scope>
    <source>
        <strain evidence="1 2">BT258</strain>
    </source>
</reference>
<sequence length="198" mass="23321">MKNENEIYYNSLNDEWKEIIKCNLIGLDTVENREKVFNKEYVPNEYELGKIESIDELWINWWENEPPSEDYGVSDLTPLLKFKNLRHLTIRSLNLSSIRPLASLHNIKTLFIDYSPISDLSPLSQLSELVELRLGNNLVTDIKPLFSLRKLKILHIKRMKINEADLKLFSTKNPTCEIVYEKLNSLELEFDYNDDLPF</sequence>
<dbReference type="InterPro" id="IPR001611">
    <property type="entry name" value="Leu-rich_rpt"/>
</dbReference>
<dbReference type="Gene3D" id="3.80.10.10">
    <property type="entry name" value="Ribonuclease Inhibitor"/>
    <property type="match status" value="1"/>
</dbReference>
<evidence type="ECO:0008006" key="3">
    <source>
        <dbReference type="Google" id="ProtNLM"/>
    </source>
</evidence>
<gene>
    <name evidence="1" type="ORF">I5M27_11285</name>
</gene>
<protein>
    <recommendedName>
        <fullName evidence="3">Leucine-rich repeat domain-containing protein</fullName>
    </recommendedName>
</protein>
<dbReference type="PROSITE" id="PS51450">
    <property type="entry name" value="LRR"/>
    <property type="match status" value="1"/>
</dbReference>
<dbReference type="Proteomes" id="UP000644147">
    <property type="component" value="Unassembled WGS sequence"/>
</dbReference>
<comment type="caution">
    <text evidence="1">The sequence shown here is derived from an EMBL/GenBank/DDBJ whole genome shotgun (WGS) entry which is preliminary data.</text>
</comment>
<evidence type="ECO:0000313" key="2">
    <source>
        <dbReference type="Proteomes" id="UP000644147"/>
    </source>
</evidence>
<dbReference type="InterPro" id="IPR032675">
    <property type="entry name" value="LRR_dom_sf"/>
</dbReference>
<proteinExistence type="predicted"/>
<dbReference type="EMBL" id="JAEHFX010000005">
    <property type="protein sequence ID" value="MBK0403572.1"/>
    <property type="molecule type" value="Genomic_DNA"/>
</dbReference>
<dbReference type="SUPFAM" id="SSF52058">
    <property type="entry name" value="L domain-like"/>
    <property type="match status" value="1"/>
</dbReference>